<evidence type="ECO:0000256" key="7">
    <source>
        <dbReference type="PROSITE-ProRule" id="PRU00124"/>
    </source>
</evidence>
<dbReference type="AlphaFoldDB" id="A0A8S2FXA9"/>
<keyword evidence="3" id="KW-0677">Repeat</keyword>
<dbReference type="Pfam" id="PF00057">
    <property type="entry name" value="Ldl_recept_a"/>
    <property type="match status" value="1"/>
</dbReference>
<accession>A0A8S2FXA9</accession>
<evidence type="ECO:0000256" key="2">
    <source>
        <dbReference type="ARBA" id="ARBA00022692"/>
    </source>
</evidence>
<organism evidence="8 10">
    <name type="scientific">Didymodactylos carnosus</name>
    <dbReference type="NCBI Taxonomy" id="1234261"/>
    <lineage>
        <taxon>Eukaryota</taxon>
        <taxon>Metazoa</taxon>
        <taxon>Spiralia</taxon>
        <taxon>Gnathifera</taxon>
        <taxon>Rotifera</taxon>
        <taxon>Eurotatoria</taxon>
        <taxon>Bdelloidea</taxon>
        <taxon>Philodinida</taxon>
        <taxon>Philodinidae</taxon>
        <taxon>Didymodactylos</taxon>
    </lineage>
</organism>
<dbReference type="PRINTS" id="PR00261">
    <property type="entry name" value="LDLRECEPTOR"/>
</dbReference>
<keyword evidence="4" id="KW-1133">Transmembrane helix</keyword>
<comment type="subcellular location">
    <subcellularLocation>
        <location evidence="1">Membrane</location>
        <topology evidence="1">Single-pass membrane protein</topology>
    </subcellularLocation>
</comment>
<evidence type="ECO:0000256" key="6">
    <source>
        <dbReference type="ARBA" id="ARBA00023157"/>
    </source>
</evidence>
<dbReference type="Proteomes" id="UP000677228">
    <property type="component" value="Unassembled WGS sequence"/>
</dbReference>
<dbReference type="InterPro" id="IPR036055">
    <property type="entry name" value="LDL_receptor-like_sf"/>
</dbReference>
<keyword evidence="2" id="KW-0812">Transmembrane</keyword>
<keyword evidence="6 7" id="KW-1015">Disulfide bond</keyword>
<proteinExistence type="predicted"/>
<comment type="caution">
    <text evidence="7">Lacks conserved residue(s) required for the propagation of feature annotation.</text>
</comment>
<gene>
    <name evidence="8" type="ORF">OVA965_LOCUS40864</name>
    <name evidence="9" type="ORF">TMI583_LOCUS42385</name>
</gene>
<evidence type="ECO:0000256" key="5">
    <source>
        <dbReference type="ARBA" id="ARBA00023136"/>
    </source>
</evidence>
<dbReference type="Gene3D" id="4.10.400.10">
    <property type="entry name" value="Low-density Lipoprotein Receptor"/>
    <property type="match status" value="2"/>
</dbReference>
<dbReference type="SMART" id="SM00192">
    <property type="entry name" value="LDLa"/>
    <property type="match status" value="3"/>
</dbReference>
<evidence type="ECO:0000256" key="3">
    <source>
        <dbReference type="ARBA" id="ARBA00022737"/>
    </source>
</evidence>
<dbReference type="EMBL" id="CAJOBA010068550">
    <property type="protein sequence ID" value="CAF4377930.1"/>
    <property type="molecule type" value="Genomic_DNA"/>
</dbReference>
<evidence type="ECO:0000313" key="10">
    <source>
        <dbReference type="Proteomes" id="UP000677228"/>
    </source>
</evidence>
<dbReference type="Proteomes" id="UP000682733">
    <property type="component" value="Unassembled WGS sequence"/>
</dbReference>
<evidence type="ECO:0000313" key="9">
    <source>
        <dbReference type="EMBL" id="CAF4377930.1"/>
    </source>
</evidence>
<evidence type="ECO:0000256" key="1">
    <source>
        <dbReference type="ARBA" id="ARBA00004167"/>
    </source>
</evidence>
<dbReference type="GO" id="GO:0005886">
    <property type="term" value="C:plasma membrane"/>
    <property type="evidence" value="ECO:0007669"/>
    <property type="project" value="TreeGrafter"/>
</dbReference>
<protein>
    <submittedName>
        <fullName evidence="8">Uncharacterized protein</fullName>
    </submittedName>
</protein>
<dbReference type="SUPFAM" id="SSF57424">
    <property type="entry name" value="LDL receptor-like module"/>
    <property type="match status" value="3"/>
</dbReference>
<feature type="non-terminal residue" evidence="8">
    <location>
        <position position="1"/>
    </location>
</feature>
<sequence length="339" mass="39294">MWKYYMCRLASELEEHECDNSTQYRCKNGLCIDKHFLVDSNFDCLDRSYEVDNNPTATSHSLGCQYNPSMKCEEYNCAWLKFSCGDGSCQKGSLRGCANERSGVHEKNLFRFDENINTIDNMSLTCRKYRTYARERYVAFHLSAEVCNQTFSICYQSSSSSSKLYQCNNSNRFVSEYRINDGTNDCYFNDDEKVNDTCQLNLTFSFQCKTSSTQCIDSKKLFDKRTDCIDRSDELLPLSCTKYNDLDCRYIQGEQIPSEFLIFQKLCDGISDRDLNGTNETNCHSWQCSCRSKYVMCDGVWNCLDGRDELNCDTYKIKNCSSDEHYCFLLTGKQLTCLN</sequence>
<dbReference type="InterPro" id="IPR002172">
    <property type="entry name" value="LDrepeatLR_classA_rpt"/>
</dbReference>
<dbReference type="GO" id="GO:0016192">
    <property type="term" value="P:vesicle-mediated transport"/>
    <property type="evidence" value="ECO:0007669"/>
    <property type="project" value="UniProtKB-ARBA"/>
</dbReference>
<dbReference type="InterPro" id="IPR050685">
    <property type="entry name" value="LDLR"/>
</dbReference>
<feature type="disulfide bond" evidence="7">
    <location>
        <begin position="297"/>
        <end position="312"/>
    </location>
</feature>
<evidence type="ECO:0000256" key="4">
    <source>
        <dbReference type="ARBA" id="ARBA00022989"/>
    </source>
</evidence>
<reference evidence="8" key="1">
    <citation type="submission" date="2021-02" db="EMBL/GenBank/DDBJ databases">
        <authorList>
            <person name="Nowell W R."/>
        </authorList>
    </citation>
    <scope>NUCLEOTIDE SEQUENCE</scope>
</reference>
<dbReference type="PANTHER" id="PTHR24270">
    <property type="entry name" value="LOW-DENSITY LIPOPROTEIN RECEPTOR-RELATED"/>
    <property type="match status" value="1"/>
</dbReference>
<dbReference type="EMBL" id="CAJNOK010045524">
    <property type="protein sequence ID" value="CAF1579276.1"/>
    <property type="molecule type" value="Genomic_DNA"/>
</dbReference>
<comment type="caution">
    <text evidence="8">The sequence shown here is derived from an EMBL/GenBank/DDBJ whole genome shotgun (WGS) entry which is preliminary data.</text>
</comment>
<keyword evidence="5" id="KW-0472">Membrane</keyword>
<dbReference type="PROSITE" id="PS50068">
    <property type="entry name" value="LDLRA_2"/>
    <property type="match status" value="2"/>
</dbReference>
<name>A0A8S2FXA9_9BILA</name>
<evidence type="ECO:0000313" key="8">
    <source>
        <dbReference type="EMBL" id="CAF1579276.1"/>
    </source>
</evidence>